<gene>
    <name evidence="2" type="ORF">SAMN04488003_11932</name>
</gene>
<name>A0A1H8H567_9RHOB</name>
<evidence type="ECO:0000256" key="1">
    <source>
        <dbReference type="SAM" id="SignalP"/>
    </source>
</evidence>
<dbReference type="Pfam" id="PF06082">
    <property type="entry name" value="YjbH"/>
    <property type="match status" value="1"/>
</dbReference>
<dbReference type="Proteomes" id="UP000199585">
    <property type="component" value="Unassembled WGS sequence"/>
</dbReference>
<dbReference type="InterPro" id="IPR010344">
    <property type="entry name" value="YbjH"/>
</dbReference>
<evidence type="ECO:0000313" key="2">
    <source>
        <dbReference type="EMBL" id="SEN51150.1"/>
    </source>
</evidence>
<dbReference type="AlphaFoldDB" id="A0A1H8H567"/>
<dbReference type="RefSeq" id="WP_177174669.1">
    <property type="nucleotide sequence ID" value="NZ_FOCI01000019.1"/>
</dbReference>
<feature type="signal peptide" evidence="1">
    <location>
        <begin position="1"/>
        <end position="22"/>
    </location>
</feature>
<sequence>MRLRGTVSALTVLSLVCAPVAAQDAAPGLNTYAMPGLVEMPDAGSLARDDLAYSLSVFRNTIRHGVAYQLTDRLTFGLRYNLSYFPTSDGKAFGSEDNFDRSFGLHYRLLNEGTYRPALAVGINDLLGTGRFESEYLVATKSLPGGVTATAGLGWGRLASAGGFSNPLADVFSGLSDRDALGDNNTIGEFNSPQWFQGDAALFGGVAWQATDTLRLAVERSSDAYPLEDGRAFDVRSQYNFGAQYALSDRATLGAAWLYGSEAAVTFSYQINPNEPRNPSGLETAPPPVVVRSAVAADAARPAAADLPAIRAETAARLDEIGIVLHGLTVGDGVARVEIENREYQRSAQAVGRTARVLTAMLPAQVARFDIVLIADALPVSSTQISRADLETYQYAYDNAWAMQTRSARGDAVPGTDPLPGLYPRFTYALSPYVAPSFFDPDAPLRVSAGVALSAEWEPLAGLTFGGVVRKPLLGNLDDATRESTSVLPRVRSEAYLYDKADPALERLTGAYNFRPAPRVYARINAGLLESMFGGVAGEVLWYPSGSRFAMGVEVAHVVQRGFDQDFSFRDYEVTTGHVSGYWDMGAGYHSQLDVGRYLAGDTGATLTVKREFENGWSLGLFATLTDVPFDDFGEGSFDKGVMLTVPVGWVTGQSTRATSDFTLRPVQRDGGARLNLDGRLYDAVRAETAVELDDGWGRFWR</sequence>
<proteinExistence type="predicted"/>
<accession>A0A1H8H567</accession>
<protein>
    <submittedName>
        <fullName evidence="2">Exopolysaccharide biosynthesis protein YbjH</fullName>
    </submittedName>
</protein>
<dbReference type="STRING" id="245187.SAMN04488003_11932"/>
<feature type="chain" id="PRO_5011686012" evidence="1">
    <location>
        <begin position="23"/>
        <end position="702"/>
    </location>
</feature>
<dbReference type="SUPFAM" id="SSF56935">
    <property type="entry name" value="Porins"/>
    <property type="match status" value="1"/>
</dbReference>
<keyword evidence="3" id="KW-1185">Reference proteome</keyword>
<dbReference type="EMBL" id="FOCI01000019">
    <property type="protein sequence ID" value="SEN51150.1"/>
    <property type="molecule type" value="Genomic_DNA"/>
</dbReference>
<reference evidence="2 3" key="1">
    <citation type="submission" date="2016-10" db="EMBL/GenBank/DDBJ databases">
        <authorList>
            <person name="de Groot N.N."/>
        </authorList>
    </citation>
    <scope>NUCLEOTIDE SEQUENCE [LARGE SCALE GENOMIC DNA]</scope>
    <source>
        <strain evidence="2 3">DSM 16213</strain>
    </source>
</reference>
<organism evidence="2 3">
    <name type="scientific">Loktanella fryxellensis</name>
    <dbReference type="NCBI Taxonomy" id="245187"/>
    <lineage>
        <taxon>Bacteria</taxon>
        <taxon>Pseudomonadati</taxon>
        <taxon>Pseudomonadota</taxon>
        <taxon>Alphaproteobacteria</taxon>
        <taxon>Rhodobacterales</taxon>
        <taxon>Roseobacteraceae</taxon>
        <taxon>Loktanella</taxon>
    </lineage>
</organism>
<keyword evidence="1" id="KW-0732">Signal</keyword>
<evidence type="ECO:0000313" key="3">
    <source>
        <dbReference type="Proteomes" id="UP000199585"/>
    </source>
</evidence>